<dbReference type="PANTHER" id="PTHR38684:SF1">
    <property type="entry name" value="PROTEIN AMPE"/>
    <property type="match status" value="1"/>
</dbReference>
<dbReference type="RefSeq" id="WP_067661631.1">
    <property type="nucleotide sequence ID" value="NZ_FQXG01000005.1"/>
</dbReference>
<reference evidence="2 3" key="1">
    <citation type="submission" date="2016-11" db="EMBL/GenBank/DDBJ databases">
        <authorList>
            <person name="Jaros S."/>
            <person name="Januszkiewicz K."/>
            <person name="Wedrychowicz H."/>
        </authorList>
    </citation>
    <scope>NUCLEOTIDE SEQUENCE [LARGE SCALE GENOMIC DNA]</scope>
    <source>
        <strain evidence="2 3">DSM 16917</strain>
    </source>
</reference>
<keyword evidence="3" id="KW-1185">Reference proteome</keyword>
<dbReference type="PANTHER" id="PTHR38684">
    <property type="entry name" value="PROTEIN AMPE"/>
    <property type="match status" value="1"/>
</dbReference>
<accession>A0A1M5XEV2</accession>
<proteinExistence type="predicted"/>
<dbReference type="InterPro" id="IPR052966">
    <property type="entry name" value="Beta-lactamase_Reg"/>
</dbReference>
<protein>
    <submittedName>
        <fullName evidence="2">AmpE protein</fullName>
    </submittedName>
</protein>
<feature type="transmembrane region" description="Helical" evidence="1">
    <location>
        <begin position="44"/>
        <end position="62"/>
    </location>
</feature>
<keyword evidence="1" id="KW-0472">Membrane</keyword>
<dbReference type="Pfam" id="PF17113">
    <property type="entry name" value="AmpE"/>
    <property type="match status" value="1"/>
</dbReference>
<dbReference type="EMBL" id="FQXG01000005">
    <property type="protein sequence ID" value="SHH98316.1"/>
    <property type="molecule type" value="Genomic_DNA"/>
</dbReference>
<keyword evidence="1" id="KW-1133">Transmembrane helix</keyword>
<dbReference type="AlphaFoldDB" id="A0A1M5XEV2"/>
<dbReference type="GO" id="GO:0046677">
    <property type="term" value="P:response to antibiotic"/>
    <property type="evidence" value="ECO:0007669"/>
    <property type="project" value="TreeGrafter"/>
</dbReference>
<organism evidence="2 3">
    <name type="scientific">Ferrimonas marina</name>
    <dbReference type="NCBI Taxonomy" id="299255"/>
    <lineage>
        <taxon>Bacteria</taxon>
        <taxon>Pseudomonadati</taxon>
        <taxon>Pseudomonadota</taxon>
        <taxon>Gammaproteobacteria</taxon>
        <taxon>Alteromonadales</taxon>
        <taxon>Ferrimonadaceae</taxon>
        <taxon>Ferrimonas</taxon>
    </lineage>
</organism>
<dbReference type="OrthoDB" id="9811967at2"/>
<dbReference type="STRING" id="299255.SAMN02745129_3484"/>
<feature type="transmembrane region" description="Helical" evidence="1">
    <location>
        <begin position="144"/>
        <end position="165"/>
    </location>
</feature>
<dbReference type="NCBIfam" id="NF008219">
    <property type="entry name" value="PRK10987.1"/>
    <property type="match status" value="1"/>
</dbReference>
<feature type="transmembrane region" description="Helical" evidence="1">
    <location>
        <begin position="266"/>
        <end position="282"/>
    </location>
</feature>
<dbReference type="InterPro" id="IPR031347">
    <property type="entry name" value="AmpE"/>
</dbReference>
<evidence type="ECO:0000313" key="2">
    <source>
        <dbReference type="EMBL" id="SHH98316.1"/>
    </source>
</evidence>
<name>A0A1M5XEV2_9GAMM</name>
<evidence type="ECO:0000256" key="1">
    <source>
        <dbReference type="SAM" id="Phobius"/>
    </source>
</evidence>
<dbReference type="GO" id="GO:0005886">
    <property type="term" value="C:plasma membrane"/>
    <property type="evidence" value="ECO:0007669"/>
    <property type="project" value="TreeGrafter"/>
</dbReference>
<dbReference type="Proteomes" id="UP000184268">
    <property type="component" value="Unassembled WGS sequence"/>
</dbReference>
<sequence>MALFSLLLVLLLERAKVLSPKLQFETLFERYRQASFDDDKLDQLPQMLLTLLLPAVLLHLLAGFLEGRLFGLLHLLLWIGTGLVLFAHQPLRDRFREYLNAACRGDTQSCYHHAQQLDETGDEAGASESEMGEHMGQLAAWINYRYYAAVALYFVALGPAAALFYSTVRAYHDHFCQQELKRPLVPTLMHLLDWLPARIVALGFALSGHFSRAMGQLLPRLLDPFAPARTLITEVALAAEDLPEHSDDPVSVQSTFALLQLAKRNLILLLVVVSLLTIFGVLQ</sequence>
<evidence type="ECO:0000313" key="3">
    <source>
        <dbReference type="Proteomes" id="UP000184268"/>
    </source>
</evidence>
<gene>
    <name evidence="2" type="ORF">SAMN02745129_3484</name>
</gene>
<keyword evidence="1" id="KW-0812">Transmembrane</keyword>
<feature type="transmembrane region" description="Helical" evidence="1">
    <location>
        <begin position="69"/>
        <end position="88"/>
    </location>
</feature>